<name>A0A2B0LNV3_BACCE</name>
<reference evidence="2 3" key="1">
    <citation type="submission" date="2017-09" db="EMBL/GenBank/DDBJ databases">
        <title>Large-scale bioinformatics analysis of Bacillus genomes uncovers conserved roles of natural products in bacterial physiology.</title>
        <authorList>
            <consortium name="Agbiome Team Llc"/>
            <person name="Bleich R.M."/>
            <person name="Grubbs K.J."/>
            <person name="Santa Maria K.C."/>
            <person name="Allen S.E."/>
            <person name="Farag S."/>
            <person name="Shank E.A."/>
            <person name="Bowers A."/>
        </authorList>
    </citation>
    <scope>NUCLEOTIDE SEQUENCE [LARGE SCALE GENOMIC DNA]</scope>
    <source>
        <strain evidence="2 3">AFS083043</strain>
    </source>
</reference>
<proteinExistence type="predicted"/>
<dbReference type="InterPro" id="IPR000835">
    <property type="entry name" value="HTH_MarR-typ"/>
</dbReference>
<evidence type="ECO:0000313" key="2">
    <source>
        <dbReference type="EMBL" id="PFK30389.1"/>
    </source>
</evidence>
<dbReference type="InterPro" id="IPR036390">
    <property type="entry name" value="WH_DNA-bd_sf"/>
</dbReference>
<dbReference type="Gene3D" id="1.10.10.10">
    <property type="entry name" value="Winged helix-like DNA-binding domain superfamily/Winged helix DNA-binding domain"/>
    <property type="match status" value="1"/>
</dbReference>
<comment type="caution">
    <text evidence="2">The sequence shown here is derived from an EMBL/GenBank/DDBJ whole genome shotgun (WGS) entry which is preliminary data.</text>
</comment>
<dbReference type="AlphaFoldDB" id="A0A2B0LNV3"/>
<evidence type="ECO:0000313" key="3">
    <source>
        <dbReference type="Proteomes" id="UP000242656"/>
    </source>
</evidence>
<dbReference type="Pfam" id="PF13730">
    <property type="entry name" value="HTH_36"/>
    <property type="match status" value="1"/>
</dbReference>
<dbReference type="PROSITE" id="PS50995">
    <property type="entry name" value="HTH_MARR_2"/>
    <property type="match status" value="1"/>
</dbReference>
<dbReference type="SUPFAM" id="SSF46785">
    <property type="entry name" value="Winged helix' DNA-binding domain"/>
    <property type="match status" value="1"/>
</dbReference>
<dbReference type="EMBL" id="NUWN01000111">
    <property type="protein sequence ID" value="PFK30389.1"/>
    <property type="molecule type" value="Genomic_DNA"/>
</dbReference>
<accession>A0A2B0LNV3</accession>
<dbReference type="RefSeq" id="WP_043935673.1">
    <property type="nucleotide sequence ID" value="NZ_NUWN01000111.1"/>
</dbReference>
<evidence type="ECO:0000259" key="1">
    <source>
        <dbReference type="PROSITE" id="PS50995"/>
    </source>
</evidence>
<protein>
    <submittedName>
        <fullName evidence="2">MarR family transcriptional regulator</fullName>
    </submittedName>
</protein>
<dbReference type="InterPro" id="IPR036388">
    <property type="entry name" value="WH-like_DNA-bd_sf"/>
</dbReference>
<feature type="domain" description="HTH marR-type" evidence="1">
    <location>
        <begin position="1"/>
        <end position="83"/>
    </location>
</feature>
<dbReference type="GO" id="GO:0003700">
    <property type="term" value="F:DNA-binding transcription factor activity"/>
    <property type="evidence" value="ECO:0007669"/>
    <property type="project" value="InterPro"/>
</dbReference>
<sequence length="83" mass="9603">MMKSLYRILELEKDEISSSEKLVLLTIAIYSNDKFIPFSITELENYTNLSRATVTRLVKQLEEKGFIEVQRNGTATNNYKVVL</sequence>
<dbReference type="Proteomes" id="UP000242656">
    <property type="component" value="Unassembled WGS sequence"/>
</dbReference>
<gene>
    <name evidence="2" type="ORF">COI93_22415</name>
</gene>
<organism evidence="2 3">
    <name type="scientific">Bacillus cereus</name>
    <dbReference type="NCBI Taxonomy" id="1396"/>
    <lineage>
        <taxon>Bacteria</taxon>
        <taxon>Bacillati</taxon>
        <taxon>Bacillota</taxon>
        <taxon>Bacilli</taxon>
        <taxon>Bacillales</taxon>
        <taxon>Bacillaceae</taxon>
        <taxon>Bacillus</taxon>
        <taxon>Bacillus cereus group</taxon>
    </lineage>
</organism>